<dbReference type="AlphaFoldDB" id="A0AAD5VFW5"/>
<dbReference type="Proteomes" id="UP001213000">
    <property type="component" value="Unassembled WGS sequence"/>
</dbReference>
<accession>A0AAD5VFW5</accession>
<gene>
    <name evidence="1" type="ORF">NP233_g11930</name>
</gene>
<protein>
    <submittedName>
        <fullName evidence="1">Uncharacterized protein</fullName>
    </submittedName>
</protein>
<sequence>MPTKKRKILGPNDIELREALDNLKSLVPKKQMKIRSEEILRKLGVVPAGLLQLKPDYEELAEQIKPIAEEND</sequence>
<evidence type="ECO:0000313" key="1">
    <source>
        <dbReference type="EMBL" id="KAJ3556647.1"/>
    </source>
</evidence>
<keyword evidence="2" id="KW-1185">Reference proteome</keyword>
<reference evidence="1" key="1">
    <citation type="submission" date="2022-07" db="EMBL/GenBank/DDBJ databases">
        <title>Genome Sequence of Leucocoprinus birnbaumii.</title>
        <authorList>
            <person name="Buettner E."/>
        </authorList>
    </citation>
    <scope>NUCLEOTIDE SEQUENCE</scope>
    <source>
        <strain evidence="1">VT141</strain>
    </source>
</reference>
<dbReference type="EMBL" id="JANIEX010001558">
    <property type="protein sequence ID" value="KAJ3556647.1"/>
    <property type="molecule type" value="Genomic_DNA"/>
</dbReference>
<proteinExistence type="predicted"/>
<organism evidence="1 2">
    <name type="scientific">Leucocoprinus birnbaumii</name>
    <dbReference type="NCBI Taxonomy" id="56174"/>
    <lineage>
        <taxon>Eukaryota</taxon>
        <taxon>Fungi</taxon>
        <taxon>Dikarya</taxon>
        <taxon>Basidiomycota</taxon>
        <taxon>Agaricomycotina</taxon>
        <taxon>Agaricomycetes</taxon>
        <taxon>Agaricomycetidae</taxon>
        <taxon>Agaricales</taxon>
        <taxon>Agaricineae</taxon>
        <taxon>Agaricaceae</taxon>
        <taxon>Leucocoprinus</taxon>
    </lineage>
</organism>
<comment type="caution">
    <text evidence="1">The sequence shown here is derived from an EMBL/GenBank/DDBJ whole genome shotgun (WGS) entry which is preliminary data.</text>
</comment>
<name>A0AAD5VFW5_9AGAR</name>
<evidence type="ECO:0000313" key="2">
    <source>
        <dbReference type="Proteomes" id="UP001213000"/>
    </source>
</evidence>